<name>A0ABM7LX87_9ACTN</name>
<reference evidence="2 3" key="1">
    <citation type="submission" date="2020-08" db="EMBL/GenBank/DDBJ databases">
        <title>Whole genome shotgun sequence of Actinoplanes ianthinogenes NBRC 13996.</title>
        <authorList>
            <person name="Komaki H."/>
            <person name="Tamura T."/>
        </authorList>
    </citation>
    <scope>NUCLEOTIDE SEQUENCE [LARGE SCALE GENOMIC DNA]</scope>
    <source>
        <strain evidence="2 3">NBRC 13996</strain>
    </source>
</reference>
<accession>A0ABM7LX87</accession>
<dbReference type="PANTHER" id="PTHR43792">
    <property type="entry name" value="GNAT FAMILY, PUTATIVE (AFU_ORTHOLOGUE AFUA_3G00765)-RELATED-RELATED"/>
    <property type="match status" value="1"/>
</dbReference>
<proteinExistence type="predicted"/>
<evidence type="ECO:0000259" key="1">
    <source>
        <dbReference type="PROSITE" id="PS51186"/>
    </source>
</evidence>
<dbReference type="PANTHER" id="PTHR43792:SF1">
    <property type="entry name" value="N-ACETYLTRANSFERASE DOMAIN-CONTAINING PROTEIN"/>
    <property type="match status" value="1"/>
</dbReference>
<evidence type="ECO:0000313" key="3">
    <source>
        <dbReference type="Proteomes" id="UP000676967"/>
    </source>
</evidence>
<dbReference type="InterPro" id="IPR016181">
    <property type="entry name" value="Acyl_CoA_acyltransferase"/>
</dbReference>
<dbReference type="Pfam" id="PF13302">
    <property type="entry name" value="Acetyltransf_3"/>
    <property type="match status" value="1"/>
</dbReference>
<dbReference type="InterPro" id="IPR000182">
    <property type="entry name" value="GNAT_dom"/>
</dbReference>
<dbReference type="EMBL" id="AP023356">
    <property type="protein sequence ID" value="BCJ43935.1"/>
    <property type="molecule type" value="Genomic_DNA"/>
</dbReference>
<dbReference type="SUPFAM" id="SSF55729">
    <property type="entry name" value="Acyl-CoA N-acyltransferases (Nat)"/>
    <property type="match status" value="1"/>
</dbReference>
<dbReference type="Gene3D" id="3.40.630.30">
    <property type="match status" value="1"/>
</dbReference>
<keyword evidence="3" id="KW-1185">Reference proteome</keyword>
<dbReference type="PROSITE" id="PS51186">
    <property type="entry name" value="GNAT"/>
    <property type="match status" value="1"/>
</dbReference>
<organism evidence="2 3">
    <name type="scientific">Actinoplanes ianthinogenes</name>
    <dbReference type="NCBI Taxonomy" id="122358"/>
    <lineage>
        <taxon>Bacteria</taxon>
        <taxon>Bacillati</taxon>
        <taxon>Actinomycetota</taxon>
        <taxon>Actinomycetes</taxon>
        <taxon>Micromonosporales</taxon>
        <taxon>Micromonosporaceae</taxon>
        <taxon>Actinoplanes</taxon>
    </lineage>
</organism>
<sequence>MIVYLETDRLLLRRLTAADEDELVLLDSDPEVMRFLTGGVPTPRAEIRDQVLPRLLAYYSQGNDFGFWAAVERLTGDFIGWFHFRPHPGGTAVDGPDGPGIELGYRLRRAAWGKGYATEGCRALIRKGFAESGVERIYAETMTVNQASRRVMEKSGLSYVRTFHQDWPDAIAGSEHGEVEYALTRAEWEAQQAASAE</sequence>
<protein>
    <submittedName>
        <fullName evidence="2">GNAT family acetyltransferase</fullName>
    </submittedName>
</protein>
<feature type="domain" description="N-acetyltransferase" evidence="1">
    <location>
        <begin position="10"/>
        <end position="186"/>
    </location>
</feature>
<dbReference type="InterPro" id="IPR051531">
    <property type="entry name" value="N-acetyltransferase"/>
</dbReference>
<dbReference type="Proteomes" id="UP000676967">
    <property type="component" value="Chromosome"/>
</dbReference>
<gene>
    <name evidence="2" type="ORF">Aiant_45920</name>
</gene>
<evidence type="ECO:0000313" key="2">
    <source>
        <dbReference type="EMBL" id="BCJ43935.1"/>
    </source>
</evidence>